<keyword evidence="2" id="KW-1185">Reference proteome</keyword>
<dbReference type="AlphaFoldDB" id="A0A2V5GRG7"/>
<dbReference type="EMBL" id="KZ825251">
    <property type="protein sequence ID" value="PYI13301.1"/>
    <property type="molecule type" value="Genomic_DNA"/>
</dbReference>
<sequence length="91" mass="9406">MLASLLSLDSGVVVSERPQSGTRGPVYLLPFGVSGRPVLCLAKSSSTHLMILLASALVLSSVSFILPPVSAEGPPLQDEDLTKALEAKFGA</sequence>
<protein>
    <submittedName>
        <fullName evidence="1">Uncharacterized protein</fullName>
    </submittedName>
</protein>
<evidence type="ECO:0000313" key="1">
    <source>
        <dbReference type="EMBL" id="PYI13301.1"/>
    </source>
</evidence>
<name>A0A2V5GRG7_ASPV1</name>
<gene>
    <name evidence="1" type="ORF">BO99DRAFT_64117</name>
</gene>
<organism evidence="1 2">
    <name type="scientific">Aspergillus violaceofuscus (strain CBS 115571)</name>
    <dbReference type="NCBI Taxonomy" id="1450538"/>
    <lineage>
        <taxon>Eukaryota</taxon>
        <taxon>Fungi</taxon>
        <taxon>Dikarya</taxon>
        <taxon>Ascomycota</taxon>
        <taxon>Pezizomycotina</taxon>
        <taxon>Eurotiomycetes</taxon>
        <taxon>Eurotiomycetidae</taxon>
        <taxon>Eurotiales</taxon>
        <taxon>Aspergillaceae</taxon>
        <taxon>Aspergillus</taxon>
    </lineage>
</organism>
<proteinExistence type="predicted"/>
<evidence type="ECO:0000313" key="2">
    <source>
        <dbReference type="Proteomes" id="UP000249829"/>
    </source>
</evidence>
<accession>A0A2V5GRG7</accession>
<reference evidence="1 2" key="1">
    <citation type="submission" date="2018-02" db="EMBL/GenBank/DDBJ databases">
        <title>The genomes of Aspergillus section Nigri reveals drivers in fungal speciation.</title>
        <authorList>
            <consortium name="DOE Joint Genome Institute"/>
            <person name="Vesth T.C."/>
            <person name="Nybo J."/>
            <person name="Theobald S."/>
            <person name="Brandl J."/>
            <person name="Frisvad J.C."/>
            <person name="Nielsen K.F."/>
            <person name="Lyhne E.K."/>
            <person name="Kogle M.E."/>
            <person name="Kuo A."/>
            <person name="Riley R."/>
            <person name="Clum A."/>
            <person name="Nolan M."/>
            <person name="Lipzen A."/>
            <person name="Salamov A."/>
            <person name="Henrissat B."/>
            <person name="Wiebenga A."/>
            <person name="De vries R.P."/>
            <person name="Grigoriev I.V."/>
            <person name="Mortensen U.H."/>
            <person name="Andersen M.R."/>
            <person name="Baker S.E."/>
        </authorList>
    </citation>
    <scope>NUCLEOTIDE SEQUENCE [LARGE SCALE GENOMIC DNA]</scope>
    <source>
        <strain evidence="1 2">CBS 115571</strain>
    </source>
</reference>
<dbReference type="Proteomes" id="UP000249829">
    <property type="component" value="Unassembled WGS sequence"/>
</dbReference>